<dbReference type="EMBL" id="MT457878">
    <property type="protein sequence ID" value="QTZ20014.1"/>
    <property type="molecule type" value="Genomic_DNA"/>
</dbReference>
<dbReference type="Proteomes" id="UP001246165">
    <property type="component" value="Segment"/>
</dbReference>
<sequence length="374" mass="40344">MVSVKVSETYDLSTKVNKMGIVGIHTPVGTLVERMWSGLVRQYGKFRFKSCDVAMACASMLPADPLQVGVEAGSIAPQDMFNPILYKAVSNDTMDTFLQYIQGKGFTTTVSSTGTNVNRGSIIGVNDETFTDVDGTTAVDQFSMYYGLLSDPRGWRKAMPQEGLVMSNLKPLVYNVVNSYGLNQASGATINGAPKESIHQQSFIGGLYPVDNAWGMPDSPNVDFPADQAGATVGYAFQGVGNFRGRAQPMPFVNTKFYPRNPTSSDGSMITETESTNQDATLQSNVGRVPPAYVGLIVLPPAKLNQLYYRIKVTWTIEFTGLMSNLAVSNWAGTAKFGDLSYSTDYAAQSANMASLEGMVDTDGADLEKIMEGA</sequence>
<accession>A0AAE7RAK5</accession>
<organism evidence="1 2">
    <name type="scientific">Raccoon dog stool-associated smacovirus 1</name>
    <dbReference type="NCBI Taxonomy" id="2829089"/>
    <lineage>
        <taxon>Viruses</taxon>
        <taxon>Monodnaviria</taxon>
        <taxon>Shotokuvirae</taxon>
        <taxon>Cressdnaviricota</taxon>
        <taxon>Arfiviricetes</taxon>
        <taxon>Cremevirales</taxon>
        <taxon>Smacoviridae</taxon>
    </lineage>
</organism>
<evidence type="ECO:0000313" key="1">
    <source>
        <dbReference type="EMBL" id="QTZ20014.1"/>
    </source>
</evidence>
<reference evidence="1 2" key="1">
    <citation type="submission" date="2020-05" db="EMBL/GenBank/DDBJ databases">
        <authorList>
            <person name="Yang S."/>
            <person name="Zhang W."/>
        </authorList>
    </citation>
    <scope>NUCLEOTIDE SEQUENCE [LARGE SCALE GENOMIC DNA]</scope>
    <source>
        <strain evidence="1 2">CJY4</strain>
    </source>
</reference>
<dbReference type="InterPro" id="IPR057000">
    <property type="entry name" value="Smaco_capsid"/>
</dbReference>
<protein>
    <submittedName>
        <fullName evidence="1">Capsid protein</fullName>
    </submittedName>
</protein>
<name>A0AAE7RAK5_9VIRU</name>
<dbReference type="Pfam" id="PF23784">
    <property type="entry name" value="Smaco_capsid"/>
    <property type="match status" value="1"/>
</dbReference>
<evidence type="ECO:0000313" key="2">
    <source>
        <dbReference type="Proteomes" id="UP001246165"/>
    </source>
</evidence>
<proteinExistence type="predicted"/>
<keyword evidence="2" id="KW-1185">Reference proteome</keyword>